<feature type="region of interest" description="Disordered" evidence="1">
    <location>
        <begin position="321"/>
        <end position="341"/>
    </location>
</feature>
<dbReference type="STRING" id="230819.A0A5C3KUW7"/>
<feature type="compositionally biased region" description="Basic and acidic residues" evidence="1">
    <location>
        <begin position="73"/>
        <end position="84"/>
    </location>
</feature>
<protein>
    <submittedName>
        <fullName evidence="2">Uncharacterized protein</fullName>
    </submittedName>
</protein>
<reference evidence="2 3" key="1">
    <citation type="journal article" date="2019" name="Nat. Ecol. Evol.">
        <title>Megaphylogeny resolves global patterns of mushroom evolution.</title>
        <authorList>
            <person name="Varga T."/>
            <person name="Krizsan K."/>
            <person name="Foldi C."/>
            <person name="Dima B."/>
            <person name="Sanchez-Garcia M."/>
            <person name="Sanchez-Ramirez S."/>
            <person name="Szollosi G.J."/>
            <person name="Szarkandi J.G."/>
            <person name="Papp V."/>
            <person name="Albert L."/>
            <person name="Andreopoulos W."/>
            <person name="Angelini C."/>
            <person name="Antonin V."/>
            <person name="Barry K.W."/>
            <person name="Bougher N.L."/>
            <person name="Buchanan P."/>
            <person name="Buyck B."/>
            <person name="Bense V."/>
            <person name="Catcheside P."/>
            <person name="Chovatia M."/>
            <person name="Cooper J."/>
            <person name="Damon W."/>
            <person name="Desjardin D."/>
            <person name="Finy P."/>
            <person name="Geml J."/>
            <person name="Haridas S."/>
            <person name="Hughes K."/>
            <person name="Justo A."/>
            <person name="Karasinski D."/>
            <person name="Kautmanova I."/>
            <person name="Kiss B."/>
            <person name="Kocsube S."/>
            <person name="Kotiranta H."/>
            <person name="LaButti K.M."/>
            <person name="Lechner B.E."/>
            <person name="Liimatainen K."/>
            <person name="Lipzen A."/>
            <person name="Lukacs Z."/>
            <person name="Mihaltcheva S."/>
            <person name="Morgado L.N."/>
            <person name="Niskanen T."/>
            <person name="Noordeloos M.E."/>
            <person name="Ohm R.A."/>
            <person name="Ortiz-Santana B."/>
            <person name="Ovrebo C."/>
            <person name="Racz N."/>
            <person name="Riley R."/>
            <person name="Savchenko A."/>
            <person name="Shiryaev A."/>
            <person name="Soop K."/>
            <person name="Spirin V."/>
            <person name="Szebenyi C."/>
            <person name="Tomsovsky M."/>
            <person name="Tulloss R.E."/>
            <person name="Uehling J."/>
            <person name="Grigoriev I.V."/>
            <person name="Vagvolgyi C."/>
            <person name="Papp T."/>
            <person name="Martin F.M."/>
            <person name="Miettinen O."/>
            <person name="Hibbett D.S."/>
            <person name="Nagy L.G."/>
        </authorList>
    </citation>
    <scope>NUCLEOTIDE SEQUENCE [LARGE SCALE GENOMIC DNA]</scope>
    <source>
        <strain evidence="2 3">CBS 121175</strain>
    </source>
</reference>
<organism evidence="2 3">
    <name type="scientific">Coprinopsis marcescibilis</name>
    <name type="common">Agaric fungus</name>
    <name type="synonym">Psathyrella marcescibilis</name>
    <dbReference type="NCBI Taxonomy" id="230819"/>
    <lineage>
        <taxon>Eukaryota</taxon>
        <taxon>Fungi</taxon>
        <taxon>Dikarya</taxon>
        <taxon>Basidiomycota</taxon>
        <taxon>Agaricomycotina</taxon>
        <taxon>Agaricomycetes</taxon>
        <taxon>Agaricomycetidae</taxon>
        <taxon>Agaricales</taxon>
        <taxon>Agaricineae</taxon>
        <taxon>Psathyrellaceae</taxon>
        <taxon>Coprinopsis</taxon>
    </lineage>
</organism>
<accession>A0A5C3KUW7</accession>
<proteinExistence type="predicted"/>
<dbReference type="Proteomes" id="UP000307440">
    <property type="component" value="Unassembled WGS sequence"/>
</dbReference>
<evidence type="ECO:0000313" key="2">
    <source>
        <dbReference type="EMBL" id="TFK19688.1"/>
    </source>
</evidence>
<evidence type="ECO:0000256" key="1">
    <source>
        <dbReference type="SAM" id="MobiDB-lite"/>
    </source>
</evidence>
<evidence type="ECO:0000313" key="3">
    <source>
        <dbReference type="Proteomes" id="UP000307440"/>
    </source>
</evidence>
<name>A0A5C3KUW7_COPMA</name>
<gene>
    <name evidence="2" type="ORF">FA15DRAFT_708749</name>
</gene>
<feature type="region of interest" description="Disordered" evidence="1">
    <location>
        <begin position="73"/>
        <end position="109"/>
    </location>
</feature>
<dbReference type="AlphaFoldDB" id="A0A5C3KUW7"/>
<dbReference type="EMBL" id="ML210329">
    <property type="protein sequence ID" value="TFK19688.1"/>
    <property type="molecule type" value="Genomic_DNA"/>
</dbReference>
<sequence length="444" mass="51254">MPDGPTAEPPAKARKTHSDEATITILKSLPLIARIRLNKEIETKNISEAVEAIGLKSVKREEAALAEEERRAFENEKMEWEERQSKRRRGVDSDDEDSSGEGVNRTRGGALGKRLKDMLKLRKEDEREDELEQITLAEIPEIVKITKVFQAFPHNWCEPNNFNFLMKHAYALPSKTVLHPSTNQSYKIINIVKVQLGTSMLEAERVHWVKLRSNQPPTFGDFISMFPIMIELQKARNPEGNDFNSQKYHQHFDFFISCQGQSNPDFYHFWSTKELEMHKCFRNQRTGFDRIKYKLKWRFIKSEWESEKKWRISCPTHTQDMPAGSSRMTSLGGTAQLSRRPEKKKRHLEDEYCVLCSRKGHSAMRHKSFHGSSFLGDRQPYFLHQVSQDVFGTDNPTKPVCILWNLSRNDTKCAHTTADRHHVCSFCGSGGHHALAWSCHTAPA</sequence>
<feature type="compositionally biased region" description="Polar residues" evidence="1">
    <location>
        <begin position="326"/>
        <end position="337"/>
    </location>
</feature>
<dbReference type="OrthoDB" id="3018573at2759"/>
<keyword evidence="3" id="KW-1185">Reference proteome</keyword>